<dbReference type="Proteomes" id="UP000182114">
    <property type="component" value="Unassembled WGS sequence"/>
</dbReference>
<name>A0A1G7IVZ1_9FLAO</name>
<organism evidence="3 4">
    <name type="scientific">Cellulophaga baltica</name>
    <dbReference type="NCBI Taxonomy" id="76594"/>
    <lineage>
        <taxon>Bacteria</taxon>
        <taxon>Pseudomonadati</taxon>
        <taxon>Bacteroidota</taxon>
        <taxon>Flavobacteriia</taxon>
        <taxon>Flavobacteriales</taxon>
        <taxon>Flavobacteriaceae</taxon>
        <taxon>Cellulophaga</taxon>
    </lineage>
</organism>
<dbReference type="AlphaFoldDB" id="A0A1G7IVZ1"/>
<evidence type="ECO:0000313" key="4">
    <source>
        <dbReference type="Proteomes" id="UP000182114"/>
    </source>
</evidence>
<gene>
    <name evidence="3" type="ORF">SAMN04487992_10863</name>
</gene>
<sequence length="163" mass="18469">MKPLPVYTFETNKITSQWSVIDDAVMGGKSSGSFFINENGKGVFEGNVSLENNGGFSSLRYQFATIETSSYTKLKIVLKGDGKRYKFRVKAKQTDKHSYTTYFNTSGVWETIEIALDKLTPAFRGTSLNLPNYDQQSIEELAFLVGNKKEEHFILEIDRIELI</sequence>
<dbReference type="InterPro" id="IPR008979">
    <property type="entry name" value="Galactose-bd-like_sf"/>
</dbReference>
<dbReference type="InterPro" id="IPR013857">
    <property type="entry name" value="NADH-UbQ_OxRdtase-assoc_prot30"/>
</dbReference>
<accession>A0A1G7IVZ1</accession>
<reference evidence="4" key="1">
    <citation type="submission" date="2016-10" db="EMBL/GenBank/DDBJ databases">
        <authorList>
            <person name="Varghese N."/>
            <person name="Submissions S."/>
        </authorList>
    </citation>
    <scope>NUCLEOTIDE SEQUENCE [LARGE SCALE GENOMIC DNA]</scope>
    <source>
        <strain evidence="4">DSM 24729</strain>
    </source>
</reference>
<dbReference type="InterPro" id="IPR039131">
    <property type="entry name" value="NDUFAF1"/>
</dbReference>
<evidence type="ECO:0000259" key="2">
    <source>
        <dbReference type="Pfam" id="PF08547"/>
    </source>
</evidence>
<comment type="similarity">
    <text evidence="1">Belongs to the CIA30 family.</text>
</comment>
<evidence type="ECO:0000256" key="1">
    <source>
        <dbReference type="ARBA" id="ARBA00007884"/>
    </source>
</evidence>
<feature type="domain" description="NADH:ubiquinone oxidoreductase intermediate-associated protein 30" evidence="2">
    <location>
        <begin position="8"/>
        <end position="157"/>
    </location>
</feature>
<evidence type="ECO:0000313" key="3">
    <source>
        <dbReference type="EMBL" id="SDF16902.1"/>
    </source>
</evidence>
<protein>
    <submittedName>
        <fullName evidence="3">Complex I intermediate-associated protein 30 (CIA30)</fullName>
    </submittedName>
</protein>
<proteinExistence type="inferred from homology"/>
<dbReference type="eggNOG" id="COG0702">
    <property type="taxonomic scope" value="Bacteria"/>
</dbReference>
<dbReference type="PANTHER" id="PTHR13194:SF19">
    <property type="entry name" value="NAD(P)-BINDING ROSSMANN-FOLD SUPERFAMILY PROTEIN"/>
    <property type="match status" value="1"/>
</dbReference>
<dbReference type="RefSeq" id="WP_074538803.1">
    <property type="nucleotide sequence ID" value="NZ_FNBD01000008.1"/>
</dbReference>
<dbReference type="EMBL" id="FNBD01000008">
    <property type="protein sequence ID" value="SDF16902.1"/>
    <property type="molecule type" value="Genomic_DNA"/>
</dbReference>
<dbReference type="PANTHER" id="PTHR13194">
    <property type="entry name" value="COMPLEX I INTERMEDIATE-ASSOCIATED PROTEIN 30"/>
    <property type="match status" value="1"/>
</dbReference>
<dbReference type="Pfam" id="PF08547">
    <property type="entry name" value="CIA30"/>
    <property type="match status" value="1"/>
</dbReference>
<keyword evidence="4" id="KW-1185">Reference proteome</keyword>
<dbReference type="SUPFAM" id="SSF49785">
    <property type="entry name" value="Galactose-binding domain-like"/>
    <property type="match status" value="1"/>
</dbReference>